<dbReference type="FunFam" id="3.90.45.10:FF:000005">
    <property type="entry name" value="Peptide deformylase"/>
    <property type="match status" value="1"/>
</dbReference>
<dbReference type="GO" id="GO:0046872">
    <property type="term" value="F:metal ion binding"/>
    <property type="evidence" value="ECO:0007669"/>
    <property type="project" value="UniProtKB-KW"/>
</dbReference>
<name>A0A953J5L7_9BACT</name>
<comment type="similarity">
    <text evidence="1 6">Belongs to the polypeptide deformylase family.</text>
</comment>
<dbReference type="EC" id="3.5.1.88" evidence="6"/>
<dbReference type="CDD" id="cd00487">
    <property type="entry name" value="Pep_deformylase"/>
    <property type="match status" value="1"/>
</dbReference>
<dbReference type="AlphaFoldDB" id="A0A953J5L7"/>
<feature type="active site" evidence="6">
    <location>
        <position position="136"/>
    </location>
</feature>
<feature type="binding site" evidence="6">
    <location>
        <position position="135"/>
    </location>
    <ligand>
        <name>Fe cation</name>
        <dbReference type="ChEBI" id="CHEBI:24875"/>
    </ligand>
</feature>
<dbReference type="NCBIfam" id="TIGR00079">
    <property type="entry name" value="pept_deformyl"/>
    <property type="match status" value="1"/>
</dbReference>
<evidence type="ECO:0000313" key="8">
    <source>
        <dbReference type="Proteomes" id="UP000705867"/>
    </source>
</evidence>
<protein>
    <recommendedName>
        <fullName evidence="6">Peptide deformylase</fullName>
        <shortName evidence="6">PDF</shortName>
        <ecNumber evidence="6">3.5.1.88</ecNumber>
    </recommendedName>
    <alternativeName>
        <fullName evidence="6">Polypeptide deformylase</fullName>
    </alternativeName>
</protein>
<organism evidence="7 8">
    <name type="scientific">Candidatus Nitrobium versatile</name>
    <dbReference type="NCBI Taxonomy" id="2884831"/>
    <lineage>
        <taxon>Bacteria</taxon>
        <taxon>Pseudomonadati</taxon>
        <taxon>Nitrospirota</taxon>
        <taxon>Nitrospiria</taxon>
        <taxon>Nitrospirales</taxon>
        <taxon>Nitrospiraceae</taxon>
        <taxon>Candidatus Nitrobium</taxon>
    </lineage>
</organism>
<dbReference type="HAMAP" id="MF_00163">
    <property type="entry name" value="Pep_deformylase"/>
    <property type="match status" value="1"/>
</dbReference>
<dbReference type="PANTHER" id="PTHR10458:SF22">
    <property type="entry name" value="PEPTIDE DEFORMYLASE"/>
    <property type="match status" value="1"/>
</dbReference>
<proteinExistence type="inferred from homology"/>
<evidence type="ECO:0000256" key="6">
    <source>
        <dbReference type="HAMAP-Rule" id="MF_00163"/>
    </source>
</evidence>
<keyword evidence="4 6" id="KW-0648">Protein biosynthesis</keyword>
<dbReference type="PRINTS" id="PR01576">
    <property type="entry name" value="PDEFORMYLASE"/>
</dbReference>
<keyword evidence="3 6" id="KW-0378">Hydrolase</keyword>
<evidence type="ECO:0000256" key="2">
    <source>
        <dbReference type="ARBA" id="ARBA00022723"/>
    </source>
</evidence>
<dbReference type="InterPro" id="IPR023635">
    <property type="entry name" value="Peptide_deformylase"/>
</dbReference>
<reference evidence="7" key="1">
    <citation type="journal article" date="2021" name="bioRxiv">
        <title>Unraveling nitrogen, sulfur and carbon metabolic pathways and microbial community transcriptional responses to substrate deprivation and toxicity stresses in a bioreactor mimicking anoxic brackish coastal sediment conditions.</title>
        <authorList>
            <person name="Martins P.D."/>
            <person name="Echeveste M.J."/>
            <person name="Arshad A."/>
            <person name="Kurth J."/>
            <person name="Ouboter H."/>
            <person name="Jetten M.S.M."/>
            <person name="Welte C.U."/>
        </authorList>
    </citation>
    <scope>NUCLEOTIDE SEQUENCE</scope>
    <source>
        <strain evidence="7">MAG_39</strain>
    </source>
</reference>
<sequence length="178" mass="19749">MAVLEIRKYPDEVLKKKALPLETINGETQRLIDDMVETMYAAPGIGLAAPQVGVSKRIIVIDVSSREEQMPLIVLINPEIEEAGGFVDSEEGCLSIPEFYSSVRRAERVVVKGLDREGKPVRIEACDLLARALQHEIDHLDGVLFVDRLSTIKREFFKKRYLKRTVSATAGVSAGGKI</sequence>
<evidence type="ECO:0000313" key="7">
    <source>
        <dbReference type="EMBL" id="MBZ0156083.1"/>
    </source>
</evidence>
<dbReference type="PIRSF" id="PIRSF004749">
    <property type="entry name" value="Pep_def"/>
    <property type="match status" value="1"/>
</dbReference>
<dbReference type="GO" id="GO:0006412">
    <property type="term" value="P:translation"/>
    <property type="evidence" value="ECO:0007669"/>
    <property type="project" value="UniProtKB-UniRule"/>
</dbReference>
<dbReference type="PANTHER" id="PTHR10458">
    <property type="entry name" value="PEPTIDE DEFORMYLASE"/>
    <property type="match status" value="1"/>
</dbReference>
<accession>A0A953J5L7</accession>
<dbReference type="Proteomes" id="UP000705867">
    <property type="component" value="Unassembled WGS sequence"/>
</dbReference>
<feature type="binding site" evidence="6">
    <location>
        <position position="139"/>
    </location>
    <ligand>
        <name>Fe cation</name>
        <dbReference type="ChEBI" id="CHEBI:24875"/>
    </ligand>
</feature>
<reference evidence="7" key="2">
    <citation type="submission" date="2021-08" db="EMBL/GenBank/DDBJ databases">
        <authorList>
            <person name="Dalcin Martins P."/>
        </authorList>
    </citation>
    <scope>NUCLEOTIDE SEQUENCE</scope>
    <source>
        <strain evidence="7">MAG_39</strain>
    </source>
</reference>
<evidence type="ECO:0000256" key="3">
    <source>
        <dbReference type="ARBA" id="ARBA00022801"/>
    </source>
</evidence>
<comment type="caution">
    <text evidence="7">The sequence shown here is derived from an EMBL/GenBank/DDBJ whole genome shotgun (WGS) entry which is preliminary data.</text>
</comment>
<gene>
    <name evidence="6 7" type="primary">def</name>
    <name evidence="7" type="ORF">K8I29_07685</name>
</gene>
<evidence type="ECO:0000256" key="1">
    <source>
        <dbReference type="ARBA" id="ARBA00010759"/>
    </source>
</evidence>
<comment type="function">
    <text evidence="6">Removes the formyl group from the N-terminal Met of newly synthesized proteins. Requires at least a dipeptide for an efficient rate of reaction. N-terminal L-methionine is a prerequisite for activity but the enzyme has broad specificity at other positions.</text>
</comment>
<dbReference type="EMBL" id="JAIOIV010000063">
    <property type="protein sequence ID" value="MBZ0156083.1"/>
    <property type="molecule type" value="Genomic_DNA"/>
</dbReference>
<feature type="binding site" evidence="6">
    <location>
        <position position="93"/>
    </location>
    <ligand>
        <name>Fe cation</name>
        <dbReference type="ChEBI" id="CHEBI:24875"/>
    </ligand>
</feature>
<comment type="cofactor">
    <cofactor evidence="6">
        <name>Fe(2+)</name>
        <dbReference type="ChEBI" id="CHEBI:29033"/>
    </cofactor>
    <text evidence="6">Binds 1 Fe(2+) ion.</text>
</comment>
<dbReference type="NCBIfam" id="NF001159">
    <property type="entry name" value="PRK00150.1-3"/>
    <property type="match status" value="1"/>
</dbReference>
<keyword evidence="5 6" id="KW-0408">Iron</keyword>
<evidence type="ECO:0000256" key="4">
    <source>
        <dbReference type="ARBA" id="ARBA00022917"/>
    </source>
</evidence>
<comment type="catalytic activity">
    <reaction evidence="6">
        <text>N-terminal N-formyl-L-methionyl-[peptide] + H2O = N-terminal L-methionyl-[peptide] + formate</text>
        <dbReference type="Rhea" id="RHEA:24420"/>
        <dbReference type="Rhea" id="RHEA-COMP:10639"/>
        <dbReference type="Rhea" id="RHEA-COMP:10640"/>
        <dbReference type="ChEBI" id="CHEBI:15377"/>
        <dbReference type="ChEBI" id="CHEBI:15740"/>
        <dbReference type="ChEBI" id="CHEBI:49298"/>
        <dbReference type="ChEBI" id="CHEBI:64731"/>
        <dbReference type="EC" id="3.5.1.88"/>
    </reaction>
</comment>
<dbReference type="Gene3D" id="3.90.45.10">
    <property type="entry name" value="Peptide deformylase"/>
    <property type="match status" value="1"/>
</dbReference>
<evidence type="ECO:0000256" key="5">
    <source>
        <dbReference type="ARBA" id="ARBA00023004"/>
    </source>
</evidence>
<dbReference type="GO" id="GO:0042586">
    <property type="term" value="F:peptide deformylase activity"/>
    <property type="evidence" value="ECO:0007669"/>
    <property type="project" value="UniProtKB-UniRule"/>
</dbReference>
<dbReference type="InterPro" id="IPR036821">
    <property type="entry name" value="Peptide_deformylase_sf"/>
</dbReference>
<keyword evidence="2 6" id="KW-0479">Metal-binding</keyword>
<dbReference type="Pfam" id="PF01327">
    <property type="entry name" value="Pep_deformylase"/>
    <property type="match status" value="1"/>
</dbReference>
<dbReference type="SUPFAM" id="SSF56420">
    <property type="entry name" value="Peptide deformylase"/>
    <property type="match status" value="1"/>
</dbReference>